<dbReference type="PROSITE" id="PS50979">
    <property type="entry name" value="BC"/>
    <property type="match status" value="1"/>
</dbReference>
<dbReference type="GO" id="GO:0004736">
    <property type="term" value="F:pyruvate carboxylase activity"/>
    <property type="evidence" value="ECO:0007669"/>
    <property type="project" value="UniProtKB-EC"/>
</dbReference>
<dbReference type="Proteomes" id="UP000602198">
    <property type="component" value="Unassembled WGS sequence"/>
</dbReference>
<evidence type="ECO:0000259" key="7">
    <source>
        <dbReference type="PROSITE" id="PS50975"/>
    </source>
</evidence>
<evidence type="ECO:0000256" key="2">
    <source>
        <dbReference type="ARBA" id="ARBA00022598"/>
    </source>
</evidence>
<evidence type="ECO:0000256" key="3">
    <source>
        <dbReference type="ARBA" id="ARBA00022741"/>
    </source>
</evidence>
<feature type="non-terminal residue" evidence="9">
    <location>
        <position position="191"/>
    </location>
</feature>
<keyword evidence="4 6" id="KW-0067">ATP-binding</keyword>
<dbReference type="PROSITE" id="PS50975">
    <property type="entry name" value="ATP_GRASP"/>
    <property type="match status" value="1"/>
</dbReference>
<keyword evidence="10" id="KW-1185">Reference proteome</keyword>
<name>A0ABS1MI59_9NOCA</name>
<keyword evidence="3 6" id="KW-0547">Nucleotide-binding</keyword>
<dbReference type="SUPFAM" id="SSF52440">
    <property type="entry name" value="PreATP-grasp domain"/>
    <property type="match status" value="1"/>
</dbReference>
<dbReference type="InterPro" id="IPR005481">
    <property type="entry name" value="BC-like_N"/>
</dbReference>
<dbReference type="EC" id="6.3.4.14" evidence="1"/>
<feature type="domain" description="Biotin carboxylation" evidence="8">
    <location>
        <begin position="1"/>
        <end position="191"/>
    </location>
</feature>
<comment type="caution">
    <text evidence="9">The sequence shown here is derived from an EMBL/GenBank/DDBJ whole genome shotgun (WGS) entry which is preliminary data.</text>
</comment>
<keyword evidence="5" id="KW-0092">Biotin</keyword>
<proteinExistence type="predicted"/>
<organism evidence="9 10">
    <name type="scientific">Nocardia acididurans</name>
    <dbReference type="NCBI Taxonomy" id="2802282"/>
    <lineage>
        <taxon>Bacteria</taxon>
        <taxon>Bacillati</taxon>
        <taxon>Actinomycetota</taxon>
        <taxon>Actinomycetes</taxon>
        <taxon>Mycobacteriales</taxon>
        <taxon>Nocardiaceae</taxon>
        <taxon>Nocardia</taxon>
    </lineage>
</organism>
<accession>A0ABS1MI59</accession>
<gene>
    <name evidence="9" type="ORF">JK358_36725</name>
</gene>
<keyword evidence="9" id="KW-0670">Pyruvate</keyword>
<evidence type="ECO:0000313" key="10">
    <source>
        <dbReference type="Proteomes" id="UP000602198"/>
    </source>
</evidence>
<evidence type="ECO:0000256" key="6">
    <source>
        <dbReference type="PROSITE-ProRule" id="PRU00409"/>
    </source>
</evidence>
<keyword evidence="2 9" id="KW-0436">Ligase</keyword>
<dbReference type="PANTHER" id="PTHR18866">
    <property type="entry name" value="CARBOXYLASE:PYRUVATE/ACETYL-COA/PROPIONYL-COA CARBOXYLASE"/>
    <property type="match status" value="1"/>
</dbReference>
<dbReference type="InterPro" id="IPR011761">
    <property type="entry name" value="ATP-grasp"/>
</dbReference>
<dbReference type="InterPro" id="IPR011764">
    <property type="entry name" value="Biotin_carboxylation_dom"/>
</dbReference>
<feature type="domain" description="ATP-grasp" evidence="7">
    <location>
        <begin position="121"/>
        <end position="173"/>
    </location>
</feature>
<dbReference type="PANTHER" id="PTHR18866:SF33">
    <property type="entry name" value="METHYLCROTONOYL-COA CARBOXYLASE SUBUNIT ALPHA, MITOCHONDRIAL-RELATED"/>
    <property type="match status" value="1"/>
</dbReference>
<protein>
    <recommendedName>
        <fullName evidence="1">biotin carboxylase</fullName>
        <ecNumber evidence="1">6.3.4.14</ecNumber>
    </recommendedName>
</protein>
<dbReference type="RefSeq" id="WP_307817909.1">
    <property type="nucleotide sequence ID" value="NZ_JAERRJ010000022.1"/>
</dbReference>
<dbReference type="Pfam" id="PF02786">
    <property type="entry name" value="CPSase_L_D2"/>
    <property type="match status" value="1"/>
</dbReference>
<sequence length="191" mass="19949">MFSKVLVANRGEIAIRAFRAAYELGIGTVAVFPYEDRNSVHRLKADEAYQIGTPGHPVRAYLSIEEIIKAAKSAGADAVYPGYGFLSENPDLAAACAREGITFIGPSAQVLELTGNKARAIAAAKAAGLPVLKSSEPSADVDALLAASQTMDFPIFVKAVAGGGGRGMRRVADPAQLRESIEAASREAESA</sequence>
<dbReference type="InterPro" id="IPR016185">
    <property type="entry name" value="PreATP-grasp_dom_sf"/>
</dbReference>
<dbReference type="InterPro" id="IPR050856">
    <property type="entry name" value="Biotin_carboxylase_complex"/>
</dbReference>
<evidence type="ECO:0000256" key="1">
    <source>
        <dbReference type="ARBA" id="ARBA00013263"/>
    </source>
</evidence>
<dbReference type="EMBL" id="JAERRJ010000022">
    <property type="protein sequence ID" value="MBL1079956.1"/>
    <property type="molecule type" value="Genomic_DNA"/>
</dbReference>
<evidence type="ECO:0000313" key="9">
    <source>
        <dbReference type="EMBL" id="MBL1079956.1"/>
    </source>
</evidence>
<reference evidence="9 10" key="1">
    <citation type="submission" date="2021-01" db="EMBL/GenBank/DDBJ databases">
        <title>WGS of actinomycetes isolated from Thailand.</title>
        <authorList>
            <person name="Thawai C."/>
        </authorList>
    </citation>
    <scope>NUCLEOTIDE SEQUENCE [LARGE SCALE GENOMIC DNA]</scope>
    <source>
        <strain evidence="9 10">LPG 2</strain>
    </source>
</reference>
<dbReference type="Pfam" id="PF00289">
    <property type="entry name" value="Biotin_carb_N"/>
    <property type="match status" value="1"/>
</dbReference>
<dbReference type="InterPro" id="IPR005479">
    <property type="entry name" value="CPAse_ATP-bd"/>
</dbReference>
<evidence type="ECO:0000256" key="5">
    <source>
        <dbReference type="ARBA" id="ARBA00023267"/>
    </source>
</evidence>
<dbReference type="SUPFAM" id="SSF56059">
    <property type="entry name" value="Glutathione synthetase ATP-binding domain-like"/>
    <property type="match status" value="1"/>
</dbReference>
<evidence type="ECO:0000256" key="4">
    <source>
        <dbReference type="ARBA" id="ARBA00022840"/>
    </source>
</evidence>
<evidence type="ECO:0000259" key="8">
    <source>
        <dbReference type="PROSITE" id="PS50979"/>
    </source>
</evidence>
<dbReference type="Gene3D" id="3.30.470.20">
    <property type="entry name" value="ATP-grasp fold, B domain"/>
    <property type="match status" value="1"/>
</dbReference>